<reference evidence="1 2" key="1">
    <citation type="submission" date="2019-08" db="EMBL/GenBank/DDBJ databases">
        <authorList>
            <person name="Vazquez-Campos X."/>
        </authorList>
    </citation>
    <scope>NUCLEOTIDE SEQUENCE [LARGE SCALE GENOMIC DNA]</scope>
    <source>
        <strain evidence="1">LFW-283_2</strain>
    </source>
</reference>
<evidence type="ECO:0000313" key="2">
    <source>
        <dbReference type="Proteomes" id="UP000789941"/>
    </source>
</evidence>
<dbReference type="EMBL" id="CABMJJ010000009">
    <property type="protein sequence ID" value="VVC04584.1"/>
    <property type="molecule type" value="Genomic_DNA"/>
</dbReference>
<dbReference type="AlphaFoldDB" id="A0A5E4LRG8"/>
<comment type="caution">
    <text evidence="1">The sequence shown here is derived from an EMBL/GenBank/DDBJ whole genome shotgun (WGS) entry which is preliminary data.</text>
</comment>
<proteinExistence type="predicted"/>
<dbReference type="Proteomes" id="UP000789941">
    <property type="component" value="Unassembled WGS sequence"/>
</dbReference>
<name>A0A5E4LRG8_9ARCH</name>
<protein>
    <submittedName>
        <fullName evidence="1">Uncharacterized protein</fullName>
    </submittedName>
</protein>
<gene>
    <name evidence="1" type="ORF">LFW2832_01056</name>
</gene>
<organism evidence="1 2">
    <name type="scientific">Candidatus Bilamarchaeum dharawalense</name>
    <dbReference type="NCBI Taxonomy" id="2885759"/>
    <lineage>
        <taxon>Archaea</taxon>
        <taxon>Candidatus Micrarchaeota</taxon>
        <taxon>Candidatus Micrarchaeia</taxon>
        <taxon>Candidatus Anstonellales</taxon>
        <taxon>Candidatus Bilamarchaeaceae</taxon>
        <taxon>Candidatus Bilamarchaeum</taxon>
    </lineage>
</organism>
<evidence type="ECO:0000313" key="1">
    <source>
        <dbReference type="EMBL" id="VVC04584.1"/>
    </source>
</evidence>
<sequence>MASLLKNLNPPYYYIYMHVTIKRNTITQVTAPIEIGGQRLHCTFYPTTKRLWVHEMFGKARPANTNEKAGFLFEVFGCKSDALDKLDREMAAGKIGTGTKVKAVTFQRAALLVEQALQ</sequence>
<accession>A0A5E4LRG8</accession>